<sequence>MPASTKILPSLIVRLIGNVGLSSKNRVGFSAPTPNPYCSLFTPGRLILLICFFFQMMHAIKGGWVGQTFALAAYSDSGGRKARIRRSKEERKAMVESFIKKYQNSNNGNFPSLNLTHKEVGGSFYTVREIVREIIQENKVLGPAKFSEEQSYDNVLEHYPLGSISIEAQRSSLPSDELKSVIHISSKQRQGTGEELVANSNGLFFGYEHQNLDSDQVVNGVIETIKDDVGSDGPKNVAHTSSKQSLDSGEEVVANSSGQSFVSEHQKLHNDQVVNGAVETIKDDLGSDECSLIEAATPTHEGTSDEILENLSGQLTGPDCQEFDSKPIGDVSEPTDEDEESNEPVIRSPVSIPNPRVIQEDHQESRGEQVVHSTIDFPGDGHLKADTEEDVNGISQAIGETEYEQPVLAVAVGEDSLDVNKGGTKTVESSNVGMTRGQADIVVEKFPLHPIARKFDDLEGRLEEQSQGTRTLEVNKIEQDSVQVTEHSCSAVQVEAGADLAVSKSKSELVGKTASLNDGNPPLEMSNCSATKKVPVFDMSNAAEIGAKVSSPTEAKPANVPTGTNEKHGDINAGVSHEQSIPDETIGIEDKLKIEGDSSSKEGSNPTLNRINLETWERTSELPAESEVNPVFAFFKALVTAFVRFLNG</sequence>
<evidence type="ECO:0000313" key="4">
    <source>
        <dbReference type="RefSeq" id="XP_027104885.2"/>
    </source>
</evidence>
<protein>
    <recommendedName>
        <fullName evidence="2">AT3G52170-like helix-turn-helix domain-containing protein</fullName>
    </recommendedName>
</protein>
<feature type="domain" description="AT3G52170-like helix-turn-helix" evidence="2">
    <location>
        <begin position="87"/>
        <end position="135"/>
    </location>
</feature>
<proteinExistence type="predicted"/>
<dbReference type="Proteomes" id="UP001652660">
    <property type="component" value="Chromosome 2c"/>
</dbReference>
<evidence type="ECO:0000256" key="1">
    <source>
        <dbReference type="SAM" id="MobiDB-lite"/>
    </source>
</evidence>
<dbReference type="PANTHER" id="PTHR34568:SF1">
    <property type="entry name" value="DNA BINDING PROTEIN"/>
    <property type="match status" value="1"/>
</dbReference>
<gene>
    <name evidence="4" type="primary">LOC113725742</name>
</gene>
<dbReference type="RefSeq" id="XP_027104885.2">
    <property type="nucleotide sequence ID" value="XM_027249084.2"/>
</dbReference>
<evidence type="ECO:0000259" key="2">
    <source>
        <dbReference type="Pfam" id="PF25896"/>
    </source>
</evidence>
<feature type="compositionally biased region" description="Acidic residues" evidence="1">
    <location>
        <begin position="333"/>
        <end position="342"/>
    </location>
</feature>
<organism evidence="3 4">
    <name type="scientific">Coffea arabica</name>
    <name type="common">Arabian coffee</name>
    <dbReference type="NCBI Taxonomy" id="13443"/>
    <lineage>
        <taxon>Eukaryota</taxon>
        <taxon>Viridiplantae</taxon>
        <taxon>Streptophyta</taxon>
        <taxon>Embryophyta</taxon>
        <taxon>Tracheophyta</taxon>
        <taxon>Spermatophyta</taxon>
        <taxon>Magnoliopsida</taxon>
        <taxon>eudicotyledons</taxon>
        <taxon>Gunneridae</taxon>
        <taxon>Pentapetalae</taxon>
        <taxon>asterids</taxon>
        <taxon>lamiids</taxon>
        <taxon>Gentianales</taxon>
        <taxon>Rubiaceae</taxon>
        <taxon>Ixoroideae</taxon>
        <taxon>Gardenieae complex</taxon>
        <taxon>Bertiereae - Coffeeae clade</taxon>
        <taxon>Coffeeae</taxon>
        <taxon>Coffea</taxon>
    </lineage>
</organism>
<dbReference type="InterPro" id="IPR058942">
    <property type="entry name" value="AT3G52170-like"/>
</dbReference>
<feature type="region of interest" description="Disordered" evidence="1">
    <location>
        <begin position="229"/>
        <end position="249"/>
    </location>
</feature>
<evidence type="ECO:0000313" key="3">
    <source>
        <dbReference type="Proteomes" id="UP001652660"/>
    </source>
</evidence>
<accession>A0A6P6VQU4</accession>
<reference evidence="3" key="1">
    <citation type="journal article" date="2025" name="Foods">
        <title>Unveiling the Microbial Signatures of Arabica Coffee Cherries: Insights into Ripeness Specific Diversity, Functional Traits, and Implications for Quality and Safety.</title>
        <authorList>
            <consortium name="RefSeq"/>
            <person name="Tenea G.N."/>
            <person name="Cifuentes V."/>
            <person name="Reyes P."/>
            <person name="Cevallos-Vallejos M."/>
        </authorList>
    </citation>
    <scope>NUCLEOTIDE SEQUENCE [LARGE SCALE GENOMIC DNA]</scope>
</reference>
<dbReference type="GeneID" id="113725742"/>
<dbReference type="Pfam" id="PF25896">
    <property type="entry name" value="HTH_AT3G52170"/>
    <property type="match status" value="1"/>
</dbReference>
<name>A0A6P6VQU4_COFAR</name>
<dbReference type="AlphaFoldDB" id="A0A6P6VQU4"/>
<feature type="compositionally biased region" description="Polar residues" evidence="1">
    <location>
        <begin position="238"/>
        <end position="247"/>
    </location>
</feature>
<reference evidence="4" key="2">
    <citation type="submission" date="2025-08" db="UniProtKB">
        <authorList>
            <consortium name="RefSeq"/>
        </authorList>
    </citation>
    <scope>IDENTIFICATION</scope>
    <source>
        <tissue evidence="4">Leaves</tissue>
    </source>
</reference>
<dbReference type="OrthoDB" id="787154at2759"/>
<dbReference type="InterPro" id="IPR058941">
    <property type="entry name" value="HTH_AT3G52170-like"/>
</dbReference>
<dbReference type="PANTHER" id="PTHR34568">
    <property type="entry name" value="RRM DOMAIN-CONTAINING PROTEIN"/>
    <property type="match status" value="1"/>
</dbReference>
<feature type="region of interest" description="Disordered" evidence="1">
    <location>
        <begin position="311"/>
        <end position="353"/>
    </location>
</feature>
<feature type="region of interest" description="Disordered" evidence="1">
    <location>
        <begin position="548"/>
        <end position="574"/>
    </location>
</feature>
<keyword evidence="3" id="KW-1185">Reference proteome</keyword>